<feature type="repeat" description="TPR" evidence="1">
    <location>
        <begin position="59"/>
        <end position="92"/>
    </location>
</feature>
<dbReference type="PANTHER" id="PTHR31919:SF1">
    <property type="entry name" value="ZINC FINGERS AND HOMEOBOXES PROTEIN 1, ISOFORM 2"/>
    <property type="match status" value="1"/>
</dbReference>
<dbReference type="SUPFAM" id="SSF48452">
    <property type="entry name" value="TPR-like"/>
    <property type="match status" value="1"/>
</dbReference>
<gene>
    <name evidence="2" type="primary">ORF58563</name>
</gene>
<dbReference type="Gene3D" id="1.25.40.10">
    <property type="entry name" value="Tetratricopeptide repeat domain"/>
    <property type="match status" value="1"/>
</dbReference>
<evidence type="ECO:0000256" key="1">
    <source>
        <dbReference type="PROSITE-ProRule" id="PRU00339"/>
    </source>
</evidence>
<dbReference type="InterPro" id="IPR041404">
    <property type="entry name" value="DUF5588"/>
</dbReference>
<evidence type="ECO:0000313" key="2">
    <source>
        <dbReference type="EMBL" id="CEK66394.1"/>
    </source>
</evidence>
<dbReference type="PANTHER" id="PTHR31919">
    <property type="entry name" value="ZINC FINGERS AND HOMEOBOXES PROTEIN 1, ISOFORM 2"/>
    <property type="match status" value="1"/>
</dbReference>
<reference evidence="2" key="1">
    <citation type="submission" date="2014-12" db="EMBL/GenBank/DDBJ databases">
        <title>Insight into the proteome of Arion vulgaris.</title>
        <authorList>
            <person name="Aradska J."/>
            <person name="Bulat T."/>
            <person name="Smidak R."/>
            <person name="Sarate P."/>
            <person name="Gangsoo J."/>
            <person name="Sialana F."/>
            <person name="Bilban M."/>
            <person name="Lubec G."/>
        </authorList>
    </citation>
    <scope>NUCLEOTIDE SEQUENCE</scope>
    <source>
        <tissue evidence="2">Skin</tissue>
    </source>
</reference>
<dbReference type="InterPro" id="IPR011990">
    <property type="entry name" value="TPR-like_helical_dom_sf"/>
</dbReference>
<protein>
    <submittedName>
        <fullName evidence="2">Uncharacterized protein</fullName>
    </submittedName>
</protein>
<organism evidence="2">
    <name type="scientific">Arion vulgaris</name>
    <dbReference type="NCBI Taxonomy" id="1028688"/>
    <lineage>
        <taxon>Eukaryota</taxon>
        <taxon>Metazoa</taxon>
        <taxon>Spiralia</taxon>
        <taxon>Lophotrochozoa</taxon>
        <taxon>Mollusca</taxon>
        <taxon>Gastropoda</taxon>
        <taxon>Heterobranchia</taxon>
        <taxon>Euthyneura</taxon>
        <taxon>Panpulmonata</taxon>
        <taxon>Eupulmonata</taxon>
        <taxon>Stylommatophora</taxon>
        <taxon>Helicina</taxon>
        <taxon>Arionoidea</taxon>
        <taxon>Arionidae</taxon>
        <taxon>Arion</taxon>
    </lineage>
</organism>
<sequence>MDIGLAFDDDDLNTTREKSRDIYLPYDVKTCIPQWFESVVNSYENDSPSASTVDLDQIPHLFKFSGDYHYHLRNYEKAAERYKRSLDLLPENNVSVRQDVKESLCRCYLYCEHVAESLQMARDLVSEMSGEDEAHQRQSLILLSSVCEKAERWAECTESLEKLCTKQAYFAQSWDQLGDAYMKLHINQPAAEDIPRREESFRYNEGDNVDPDAYLVKQLTCYIRASLLLQSVMSTASSFIKTRNGTLIAKLSEKISNLHFSETKKAFAFQYIQEEIENQEDYLEDKLEISKSMSWHETSADAVNLSYSQQFYNKFCSWYLKSQT</sequence>
<proteinExistence type="predicted"/>
<accession>A0A0B6ZCU2</accession>
<dbReference type="AlphaFoldDB" id="A0A0B6ZCU2"/>
<keyword evidence="1" id="KW-0802">TPR repeat</keyword>
<dbReference type="Pfam" id="PF17826">
    <property type="entry name" value="DUF5588"/>
    <property type="match status" value="1"/>
</dbReference>
<dbReference type="InterPro" id="IPR019734">
    <property type="entry name" value="TPR_rpt"/>
</dbReference>
<dbReference type="EMBL" id="HACG01019529">
    <property type="protein sequence ID" value="CEK66394.1"/>
    <property type="molecule type" value="Transcribed_RNA"/>
</dbReference>
<name>A0A0B6ZCU2_9EUPU</name>
<dbReference type="PROSITE" id="PS50005">
    <property type="entry name" value="TPR"/>
    <property type="match status" value="1"/>
</dbReference>